<organism evidence="1">
    <name type="scientific">hydrocarbon metagenome</name>
    <dbReference type="NCBI Taxonomy" id="938273"/>
    <lineage>
        <taxon>unclassified sequences</taxon>
        <taxon>metagenomes</taxon>
        <taxon>ecological metagenomes</taxon>
    </lineage>
</organism>
<protein>
    <submittedName>
        <fullName evidence="1">Uncharacterized protein</fullName>
    </submittedName>
</protein>
<reference evidence="1" key="1">
    <citation type="journal article" date="2015" name="Proc. Natl. Acad. Sci. U.S.A.">
        <title>Networks of energetic and metabolic interactions define dynamics in microbial communities.</title>
        <authorList>
            <person name="Embree M."/>
            <person name="Liu J.K."/>
            <person name="Al-Bassam M.M."/>
            <person name="Zengler K."/>
        </authorList>
    </citation>
    <scope>NUCLEOTIDE SEQUENCE</scope>
</reference>
<name>A0A0W8FD19_9ZZZZ</name>
<dbReference type="EMBL" id="LNQE01001363">
    <property type="protein sequence ID" value="KUG18777.1"/>
    <property type="molecule type" value="Genomic_DNA"/>
</dbReference>
<gene>
    <name evidence="1" type="ORF">ASZ90_011535</name>
</gene>
<accession>A0A0W8FD19</accession>
<dbReference type="AlphaFoldDB" id="A0A0W8FD19"/>
<comment type="caution">
    <text evidence="1">The sequence shown here is derived from an EMBL/GenBank/DDBJ whole genome shotgun (WGS) entry which is preliminary data.</text>
</comment>
<evidence type="ECO:0000313" key="1">
    <source>
        <dbReference type="EMBL" id="KUG18777.1"/>
    </source>
</evidence>
<proteinExistence type="predicted"/>
<sequence>MKQVIFLICIMAISIPLPAFAADTGYSNPNIGQSYGRGTLDEGLAGMLDWLDQPVPSARYPLPSDASLYTAGAAQSAFIPYSEYFAAATKTAEGGVIGKPAQYDISGKEPIAVYYGDGQGLAYSQYASAMATRSDLWIKGTANWSQYAVVPLGSKLELVAYVPQRGDAGFYHTIQTNSIFHDYCVYQLNPGYNNMSFDADQAGRHMLYFVINNQPSNVVIVDVFPPQAEAASSKPAHTIS</sequence>